<dbReference type="AlphaFoldDB" id="A0A0D2M5A1"/>
<feature type="compositionally biased region" description="Acidic residues" evidence="7">
    <location>
        <begin position="88"/>
        <end position="101"/>
    </location>
</feature>
<keyword evidence="4" id="KW-0853">WD repeat</keyword>
<dbReference type="GO" id="GO:0070545">
    <property type="term" value="C:PeBoW complex"/>
    <property type="evidence" value="ECO:0007669"/>
    <property type="project" value="TreeGrafter"/>
</dbReference>
<feature type="region of interest" description="Disordered" evidence="7">
    <location>
        <begin position="1"/>
        <end position="172"/>
    </location>
</feature>
<evidence type="ECO:0000256" key="6">
    <source>
        <dbReference type="ARBA" id="ARBA00023242"/>
    </source>
</evidence>
<keyword evidence="3" id="KW-0698">rRNA processing</keyword>
<feature type="domain" description="BOP1 N-terminal" evidence="8">
    <location>
        <begin position="224"/>
        <end position="271"/>
    </location>
</feature>
<keyword evidence="10" id="KW-1185">Reference proteome</keyword>
<gene>
    <name evidence="9" type="ORF">MNEG_11516</name>
</gene>
<evidence type="ECO:0000256" key="4">
    <source>
        <dbReference type="ARBA" id="ARBA00022574"/>
    </source>
</evidence>
<organism evidence="9 10">
    <name type="scientific">Monoraphidium neglectum</name>
    <dbReference type="NCBI Taxonomy" id="145388"/>
    <lineage>
        <taxon>Eukaryota</taxon>
        <taxon>Viridiplantae</taxon>
        <taxon>Chlorophyta</taxon>
        <taxon>core chlorophytes</taxon>
        <taxon>Chlorophyceae</taxon>
        <taxon>CS clade</taxon>
        <taxon>Sphaeropleales</taxon>
        <taxon>Selenastraceae</taxon>
        <taxon>Monoraphidium</taxon>
    </lineage>
</organism>
<name>A0A0D2M5A1_9CHLO</name>
<dbReference type="GeneID" id="25728786"/>
<comment type="subcellular location">
    <subcellularLocation>
        <location evidence="1">Nucleus</location>
        <location evidence="1">Nucleolus</location>
    </subcellularLocation>
</comment>
<evidence type="ECO:0000256" key="7">
    <source>
        <dbReference type="SAM" id="MobiDB-lite"/>
    </source>
</evidence>
<evidence type="ECO:0000256" key="3">
    <source>
        <dbReference type="ARBA" id="ARBA00022552"/>
    </source>
</evidence>
<evidence type="ECO:0000256" key="5">
    <source>
        <dbReference type="ARBA" id="ARBA00022737"/>
    </source>
</evidence>
<protein>
    <recommendedName>
        <fullName evidence="8">BOP1 N-terminal domain-containing protein</fullName>
    </recommendedName>
</protein>
<proteinExistence type="predicted"/>
<accession>A0A0D2M5A1</accession>
<keyword evidence="6" id="KW-0539">Nucleus</keyword>
<evidence type="ECO:0000313" key="10">
    <source>
        <dbReference type="Proteomes" id="UP000054498"/>
    </source>
</evidence>
<dbReference type="EMBL" id="KK102999">
    <property type="protein sequence ID" value="KIY96446.1"/>
    <property type="molecule type" value="Genomic_DNA"/>
</dbReference>
<dbReference type="OrthoDB" id="5571054at2759"/>
<dbReference type="PANTHER" id="PTHR17605">
    <property type="entry name" value="RIBOSOME BIOGENESIS PROTEIN BOP1 BLOCK OF PROLIFERATION 1 PROTEIN"/>
    <property type="match status" value="1"/>
</dbReference>
<dbReference type="PANTHER" id="PTHR17605:SF0">
    <property type="entry name" value="RIBOSOME BIOGENESIS PROTEIN BOP1"/>
    <property type="match status" value="1"/>
</dbReference>
<dbReference type="RefSeq" id="XP_013895466.1">
    <property type="nucleotide sequence ID" value="XM_014040012.1"/>
</dbReference>
<dbReference type="InterPro" id="IPR028598">
    <property type="entry name" value="BOP1/Erb1"/>
</dbReference>
<dbReference type="GO" id="GO:0030687">
    <property type="term" value="C:preribosome, large subunit precursor"/>
    <property type="evidence" value="ECO:0007669"/>
    <property type="project" value="TreeGrafter"/>
</dbReference>
<evidence type="ECO:0000259" key="8">
    <source>
        <dbReference type="Pfam" id="PF08145"/>
    </source>
</evidence>
<dbReference type="Pfam" id="PF08145">
    <property type="entry name" value="BOP1NT"/>
    <property type="match status" value="1"/>
</dbReference>
<feature type="compositionally biased region" description="Basic and acidic residues" evidence="7">
    <location>
        <begin position="1"/>
        <end position="12"/>
    </location>
</feature>
<dbReference type="KEGG" id="mng:MNEG_11516"/>
<dbReference type="STRING" id="145388.A0A0D2M5A1"/>
<feature type="compositionally biased region" description="Acidic residues" evidence="7">
    <location>
        <begin position="17"/>
        <end position="42"/>
    </location>
</feature>
<evidence type="ECO:0000256" key="2">
    <source>
        <dbReference type="ARBA" id="ARBA00022517"/>
    </source>
</evidence>
<feature type="compositionally biased region" description="Low complexity" evidence="7">
    <location>
        <begin position="129"/>
        <end position="151"/>
    </location>
</feature>
<keyword evidence="2" id="KW-0690">Ribosome biogenesis</keyword>
<dbReference type="Proteomes" id="UP000054498">
    <property type="component" value="Unassembled WGS sequence"/>
</dbReference>
<reference evidence="9 10" key="1">
    <citation type="journal article" date="2013" name="BMC Genomics">
        <title>Reconstruction of the lipid metabolism for the microalga Monoraphidium neglectum from its genome sequence reveals characteristics suitable for biofuel production.</title>
        <authorList>
            <person name="Bogen C."/>
            <person name="Al-Dilaimi A."/>
            <person name="Albersmeier A."/>
            <person name="Wichmann J."/>
            <person name="Grundmann M."/>
            <person name="Rupp O."/>
            <person name="Lauersen K.J."/>
            <person name="Blifernez-Klassen O."/>
            <person name="Kalinowski J."/>
            <person name="Goesmann A."/>
            <person name="Mussgnug J.H."/>
            <person name="Kruse O."/>
        </authorList>
    </citation>
    <scope>NUCLEOTIDE SEQUENCE [LARGE SCALE GENOMIC DNA]</scope>
    <source>
        <strain evidence="9 10">SAG 48.87</strain>
    </source>
</reference>
<dbReference type="GO" id="GO:0000463">
    <property type="term" value="P:maturation of LSU-rRNA from tricistronic rRNA transcript (SSU-rRNA, 5.8S rRNA, LSU-rRNA)"/>
    <property type="evidence" value="ECO:0007669"/>
    <property type="project" value="TreeGrafter"/>
</dbReference>
<feature type="compositionally biased region" description="Low complexity" evidence="7">
    <location>
        <begin position="59"/>
        <end position="75"/>
    </location>
</feature>
<dbReference type="GO" id="GO:0043021">
    <property type="term" value="F:ribonucleoprotein complex binding"/>
    <property type="evidence" value="ECO:0007669"/>
    <property type="project" value="TreeGrafter"/>
</dbReference>
<evidence type="ECO:0000313" key="9">
    <source>
        <dbReference type="EMBL" id="KIY96446.1"/>
    </source>
</evidence>
<evidence type="ECO:0000256" key="1">
    <source>
        <dbReference type="ARBA" id="ARBA00004604"/>
    </source>
</evidence>
<dbReference type="InterPro" id="IPR012953">
    <property type="entry name" value="BOP1_N_dom"/>
</dbReference>
<keyword evidence="5" id="KW-0677">Repeat</keyword>
<sequence>MPKRGKQGEDPPRPAPADDDLPLQADLDLDSEDEDELADDEIGSGSDSGSESDDEVREALAGYLQAAAAGRPAGARGDGQRATTSDGDTAEEDDDEEEGEGDEKGTAAKGGRKSSGGRRDTRREGNGAGQQQEQAQEQGQQQQQQQQQAEGDPGSDSSEDERPNRNTVGKVPLEWYKAEDHIGSGARVRPARRQWWAVLSWRSHGEIRSRAPVFVELLRVGGTAGYDLEGQKIARRGRKDMLDALLARNDGGAALRTIYDEYNDEEIVLSKVGGA</sequence>